<accession>A0ABS4RDV0</accession>
<dbReference type="Proteomes" id="UP001519293">
    <property type="component" value="Unassembled WGS sequence"/>
</dbReference>
<dbReference type="InterPro" id="IPR052928">
    <property type="entry name" value="Desiccation-related_membrane"/>
</dbReference>
<dbReference type="Pfam" id="PF12732">
    <property type="entry name" value="YtxH"/>
    <property type="match status" value="1"/>
</dbReference>
<proteinExistence type="predicted"/>
<dbReference type="EMBL" id="JAGIKZ010000007">
    <property type="protein sequence ID" value="MBP2241078.1"/>
    <property type="molecule type" value="Genomic_DNA"/>
</dbReference>
<dbReference type="RefSeq" id="WP_066392604.1">
    <property type="nucleotide sequence ID" value="NZ_JAGIKZ010000007.1"/>
</dbReference>
<gene>
    <name evidence="1" type="ORF">J2Z40_001640</name>
</gene>
<name>A0ABS4RDV0_9BACI</name>
<dbReference type="PANTHER" id="PTHR35792">
    <property type="entry name" value="GENERAL STRESS PROTEIN"/>
    <property type="match status" value="1"/>
</dbReference>
<dbReference type="PANTHER" id="PTHR35792:SF3">
    <property type="entry name" value="IG HYPOTHETICAL 17707"/>
    <property type="match status" value="1"/>
</dbReference>
<reference evidence="1 2" key="1">
    <citation type="submission" date="2021-03" db="EMBL/GenBank/DDBJ databases">
        <title>Genomic Encyclopedia of Type Strains, Phase IV (KMG-IV): sequencing the most valuable type-strain genomes for metagenomic binning, comparative biology and taxonomic classification.</title>
        <authorList>
            <person name="Goeker M."/>
        </authorList>
    </citation>
    <scope>NUCLEOTIDE SEQUENCE [LARGE SCALE GENOMIC DNA]</scope>
    <source>
        <strain evidence="1 2">DSM 26675</strain>
    </source>
</reference>
<protein>
    <submittedName>
        <fullName evidence="1">Gas vesicle protein</fullName>
    </submittedName>
</protein>
<evidence type="ECO:0000313" key="1">
    <source>
        <dbReference type="EMBL" id="MBP2241078.1"/>
    </source>
</evidence>
<dbReference type="InterPro" id="IPR024623">
    <property type="entry name" value="YtxH"/>
</dbReference>
<evidence type="ECO:0000313" key="2">
    <source>
        <dbReference type="Proteomes" id="UP001519293"/>
    </source>
</evidence>
<comment type="caution">
    <text evidence="1">The sequence shown here is derived from an EMBL/GenBank/DDBJ whole genome shotgun (WGS) entry which is preliminary data.</text>
</comment>
<sequence length="120" mass="13324">MKLKSLLLGFFIGGAAAGISTLLSAPASGKNTRKQLQERSRSLQNQLVDLKDKFIDIKSTTITASKEGTKEIIAFSADVKQSISSWKKDILPHQQELQKELKEIENAIQELEKSLNVQKN</sequence>
<keyword evidence="2" id="KW-1185">Reference proteome</keyword>
<organism evidence="1 2">
    <name type="scientific">Cytobacillus eiseniae</name>
    <dbReference type="NCBI Taxonomy" id="762947"/>
    <lineage>
        <taxon>Bacteria</taxon>
        <taxon>Bacillati</taxon>
        <taxon>Bacillota</taxon>
        <taxon>Bacilli</taxon>
        <taxon>Bacillales</taxon>
        <taxon>Bacillaceae</taxon>
        <taxon>Cytobacillus</taxon>
    </lineage>
</organism>